<evidence type="ECO:0000256" key="1">
    <source>
        <dbReference type="SAM" id="MobiDB-lite"/>
    </source>
</evidence>
<feature type="compositionally biased region" description="Low complexity" evidence="1">
    <location>
        <begin position="11"/>
        <end position="27"/>
    </location>
</feature>
<feature type="transmembrane region" description="Helical" evidence="2">
    <location>
        <begin position="617"/>
        <end position="639"/>
    </location>
</feature>
<dbReference type="PANTHER" id="PTHR37544">
    <property type="entry name" value="SPRAY-RELATED"/>
    <property type="match status" value="1"/>
</dbReference>
<feature type="compositionally biased region" description="Basic and acidic residues" evidence="1">
    <location>
        <begin position="1125"/>
        <end position="1138"/>
    </location>
</feature>
<proteinExistence type="predicted"/>
<dbReference type="Pfam" id="PF11915">
    <property type="entry name" value="DUF3433"/>
    <property type="match status" value="2"/>
</dbReference>
<keyword evidence="2" id="KW-1133">Transmembrane helix</keyword>
<comment type="caution">
    <text evidence="3">The sequence shown here is derived from an EMBL/GenBank/DDBJ whole genome shotgun (WGS) entry which is preliminary data.</text>
</comment>
<dbReference type="AlphaFoldDB" id="A0A9Q9R8Y7"/>
<evidence type="ECO:0000313" key="4">
    <source>
        <dbReference type="Proteomes" id="UP000760494"/>
    </source>
</evidence>
<accession>A0A9Q9R8Y7</accession>
<sequence length="1146" mass="127210">MYQPPYMQNEPYQHYQPYQQQQPQQQQTTYEYKPVTAQEVYPVETDVGQSEKRERERPDYRPIPLRWPFISALILVLLGLMGLIIYATRTLNGDDKTATLESRSFRITNDDLFYMKRQDVASEPSQPEPTADTGTEESQASEPEPEPVPTDGIPTATGDVEGGSLTTALVESVFTTMVTEPGSIEVSETTETITETGETTLTETITEAASTFTSYIPEESVPPEEWQPTTVVQPGQTKTLITVKENGAVRTTVRETTRTGPPIVYASVGTTTIYSVLTIDSEGKVAKPPVTRVRTSEVAATVKTVVDAPPPVTMVQTLADGQVITSVSTPIGTTRVTTVPPTKVVVTDVETPTGDTKIVVEATTHTLTHSGYFIGKFLPPIVAVLLAMGIRALNQSAQQYQPFAALTRQGGALGREALLLSFDGWMSIYLPFKLLFNNQPLPFLTALALWASSIAAPLSSEAVGLKIYGSCKKGAIDGCALELGVSNTAAYALVGLLGAIAILLMFTLSVISRHWRTGVFANPWCAANTAALVARNPEIRSMGAQDWKELKGAVTEKRFAMGWFRNQEGRDEYGLVVVDDANRDIIAPYGNTPYEEGMAYRPQTRRRAPQTFMALSFWYRFTFLVFLICLLGFISYYHFVDTFSHLPKNMKKLMESQDFGVRFVCSALGVIVVFCWEFLFTSVAVITPYRRMAEDPQVPTRSVLMTPATNPVSGFFVALRIRDPLLFFTAFTTLLAQFLPILLANVPYSLTQTSEAHEICSRLSIGILLIMVIAMLSSLLVKWPDLPVDPRSLAGALWYVADAPWVRGLEGVAAMSARKRKEAVQGLGGSWTITAVQYGRAPAVGAGKTSNSPGLTKETYEAQGEHGCPNPIYNEDWSHADESYFSVSTGEEQYTQHLVTMFKISLHIFGVDPVTLWTLNDDEFKVTGNKFGFVLNVGNAPYPNPIWSPSFCHRLTQIISHPIWRRRKKGHEFMLFAVKWAIKCQTDDRQPPSEDDAKLLRLIGCPITPRQEEPLKRTLGRLLKRRYNAGETIITEADLLPCIADNTKAHLDTEARLANPTSRYYHVTTDDLDAVSMGLDESKTWMSCEAHYALYQKSSGTTHTYPSSIEVAELYRNAFLNVERRRMTDHKRDSDSRPPSEPPFMT</sequence>
<feature type="transmembrane region" description="Helical" evidence="2">
    <location>
        <begin position="725"/>
        <end position="743"/>
    </location>
</feature>
<feature type="transmembrane region" description="Helical" evidence="2">
    <location>
        <begin position="489"/>
        <end position="511"/>
    </location>
</feature>
<feature type="transmembrane region" description="Helical" evidence="2">
    <location>
        <begin position="65"/>
        <end position="87"/>
    </location>
</feature>
<organism evidence="3 4">
    <name type="scientific">Fusarium fujikuroi</name>
    <name type="common">Bakanae and foot rot disease fungus</name>
    <name type="synonym">Gibberella fujikuroi</name>
    <dbReference type="NCBI Taxonomy" id="5127"/>
    <lineage>
        <taxon>Eukaryota</taxon>
        <taxon>Fungi</taxon>
        <taxon>Dikarya</taxon>
        <taxon>Ascomycota</taxon>
        <taxon>Pezizomycotina</taxon>
        <taxon>Sordariomycetes</taxon>
        <taxon>Hypocreomycetidae</taxon>
        <taxon>Hypocreales</taxon>
        <taxon>Nectriaceae</taxon>
        <taxon>Fusarium</taxon>
        <taxon>Fusarium fujikuroi species complex</taxon>
    </lineage>
</organism>
<feature type="region of interest" description="Disordered" evidence="1">
    <location>
        <begin position="120"/>
        <end position="162"/>
    </location>
</feature>
<feature type="region of interest" description="Disordered" evidence="1">
    <location>
        <begin position="1125"/>
        <end position="1146"/>
    </location>
</feature>
<dbReference type="Proteomes" id="UP000760494">
    <property type="component" value="Unassembled WGS sequence"/>
</dbReference>
<gene>
    <name evidence="3" type="ORF">C2S_3151</name>
</gene>
<name>A0A9Q9R8Y7_FUSFU</name>
<dbReference type="PANTHER" id="PTHR37544:SF3">
    <property type="entry name" value="SPRAY"/>
    <property type="match status" value="1"/>
</dbReference>
<evidence type="ECO:0000256" key="2">
    <source>
        <dbReference type="SAM" id="Phobius"/>
    </source>
</evidence>
<protein>
    <submittedName>
        <fullName evidence="3">Uncharacterized protein</fullName>
    </submittedName>
</protein>
<dbReference type="InterPro" id="IPR021840">
    <property type="entry name" value="DUF3433"/>
</dbReference>
<feature type="region of interest" description="Disordered" evidence="1">
    <location>
        <begin position="1"/>
        <end position="29"/>
    </location>
</feature>
<feature type="transmembrane region" description="Helical" evidence="2">
    <location>
        <begin position="763"/>
        <end position="781"/>
    </location>
</feature>
<reference evidence="3" key="1">
    <citation type="submission" date="2019-05" db="EMBL/GenBank/DDBJ databases">
        <authorList>
            <person name="Piombo E."/>
        </authorList>
    </citation>
    <scope>NUCLEOTIDE SEQUENCE</scope>
    <source>
        <strain evidence="3">C2S</strain>
    </source>
</reference>
<dbReference type="EMBL" id="CABFJX010000002">
    <property type="protein sequence ID" value="VTT56343.1"/>
    <property type="molecule type" value="Genomic_DNA"/>
</dbReference>
<feature type="transmembrane region" description="Helical" evidence="2">
    <location>
        <begin position="659"/>
        <end position="686"/>
    </location>
</feature>
<evidence type="ECO:0000313" key="3">
    <source>
        <dbReference type="EMBL" id="VTT56343.1"/>
    </source>
</evidence>
<keyword evidence="2" id="KW-0812">Transmembrane</keyword>
<keyword evidence="2" id="KW-0472">Membrane</keyword>